<dbReference type="Proteomes" id="UP000835052">
    <property type="component" value="Unassembled WGS sequence"/>
</dbReference>
<accession>A0A8S1GR79</accession>
<dbReference type="EMBL" id="CAJGYM010000002">
    <property type="protein sequence ID" value="CAD6185163.1"/>
    <property type="molecule type" value="Genomic_DNA"/>
</dbReference>
<reference evidence="2" key="1">
    <citation type="submission" date="2020-10" db="EMBL/GenBank/DDBJ databases">
        <authorList>
            <person name="Kikuchi T."/>
        </authorList>
    </citation>
    <scope>NUCLEOTIDE SEQUENCE</scope>
    <source>
        <strain evidence="2">NKZ352</strain>
    </source>
</reference>
<evidence type="ECO:0000256" key="1">
    <source>
        <dbReference type="SAM" id="MobiDB-lite"/>
    </source>
</evidence>
<comment type="caution">
    <text evidence="2">The sequence shown here is derived from an EMBL/GenBank/DDBJ whole genome shotgun (WGS) entry which is preliminary data.</text>
</comment>
<evidence type="ECO:0000313" key="3">
    <source>
        <dbReference type="Proteomes" id="UP000835052"/>
    </source>
</evidence>
<evidence type="ECO:0000313" key="2">
    <source>
        <dbReference type="EMBL" id="CAD6185163.1"/>
    </source>
</evidence>
<proteinExistence type="predicted"/>
<dbReference type="AlphaFoldDB" id="A0A8S1GR79"/>
<name>A0A8S1GR79_9PELO</name>
<gene>
    <name evidence="2" type="ORF">CAUJ_LOCUS1082</name>
</gene>
<sequence length="208" mass="23039">MMSFAARHAPKSLLKCSRESPLKKFGLSFEKTPSTEILVDVAGPSETSTENYTCAIRSPSSEVLAAELVGIDFAASIVREEEKVETSTPLARTMTNNEIIQVMIHFLIPQHNRGNSVASSPFLTSSSNDSVDDYDDEFFSEFVRMRTKKLERGGLSHITLPSWAATGEGRWTGGQEPQHGFPQSSEQLRQRDTTKQRWLGPCPSTTLV</sequence>
<feature type="region of interest" description="Disordered" evidence="1">
    <location>
        <begin position="166"/>
        <end position="208"/>
    </location>
</feature>
<protein>
    <submittedName>
        <fullName evidence="2">Uncharacterized protein</fullName>
    </submittedName>
</protein>
<keyword evidence="3" id="KW-1185">Reference proteome</keyword>
<organism evidence="2 3">
    <name type="scientific">Caenorhabditis auriculariae</name>
    <dbReference type="NCBI Taxonomy" id="2777116"/>
    <lineage>
        <taxon>Eukaryota</taxon>
        <taxon>Metazoa</taxon>
        <taxon>Ecdysozoa</taxon>
        <taxon>Nematoda</taxon>
        <taxon>Chromadorea</taxon>
        <taxon>Rhabditida</taxon>
        <taxon>Rhabditina</taxon>
        <taxon>Rhabditomorpha</taxon>
        <taxon>Rhabditoidea</taxon>
        <taxon>Rhabditidae</taxon>
        <taxon>Peloderinae</taxon>
        <taxon>Caenorhabditis</taxon>
    </lineage>
</organism>